<comment type="similarity">
    <text evidence="1">Belongs to the LysR transcriptional regulatory family.</text>
</comment>
<dbReference type="InterPro" id="IPR036390">
    <property type="entry name" value="WH_DNA-bd_sf"/>
</dbReference>
<dbReference type="Proteomes" id="UP001549076">
    <property type="component" value="Unassembled WGS sequence"/>
</dbReference>
<keyword evidence="4" id="KW-0804">Transcription</keyword>
<dbReference type="InterPro" id="IPR036388">
    <property type="entry name" value="WH-like_DNA-bd_sf"/>
</dbReference>
<keyword evidence="2" id="KW-0805">Transcription regulation</keyword>
<comment type="caution">
    <text evidence="6">The sequence shown here is derived from an EMBL/GenBank/DDBJ whole genome shotgun (WGS) entry which is preliminary data.</text>
</comment>
<gene>
    <name evidence="6" type="ORF">ABID37_002559</name>
</gene>
<evidence type="ECO:0000259" key="5">
    <source>
        <dbReference type="PROSITE" id="PS50931"/>
    </source>
</evidence>
<reference evidence="6 7" key="1">
    <citation type="submission" date="2024-06" db="EMBL/GenBank/DDBJ databases">
        <title>Genomic Encyclopedia of Type Strains, Phase IV (KMG-IV): sequencing the most valuable type-strain genomes for metagenomic binning, comparative biology and taxonomic classification.</title>
        <authorList>
            <person name="Goeker M."/>
        </authorList>
    </citation>
    <scope>NUCLEOTIDE SEQUENCE [LARGE SCALE GENOMIC DNA]</scope>
    <source>
        <strain evidence="6 7">DSM 27865</strain>
    </source>
</reference>
<dbReference type="Pfam" id="PF00126">
    <property type="entry name" value="HTH_1"/>
    <property type="match status" value="1"/>
</dbReference>
<dbReference type="Pfam" id="PF03466">
    <property type="entry name" value="LysR_substrate"/>
    <property type="match status" value="1"/>
</dbReference>
<dbReference type="EMBL" id="JBEPML010000008">
    <property type="protein sequence ID" value="MET3792342.1"/>
    <property type="molecule type" value="Genomic_DNA"/>
</dbReference>
<feature type="domain" description="HTH lysR-type" evidence="5">
    <location>
        <begin position="4"/>
        <end position="61"/>
    </location>
</feature>
<organism evidence="6 7">
    <name type="scientific">Aquamicrobium terrae</name>
    <dbReference type="NCBI Taxonomy" id="1324945"/>
    <lineage>
        <taxon>Bacteria</taxon>
        <taxon>Pseudomonadati</taxon>
        <taxon>Pseudomonadota</taxon>
        <taxon>Alphaproteobacteria</taxon>
        <taxon>Hyphomicrobiales</taxon>
        <taxon>Phyllobacteriaceae</taxon>
        <taxon>Aquamicrobium</taxon>
    </lineage>
</organism>
<evidence type="ECO:0000313" key="7">
    <source>
        <dbReference type="Proteomes" id="UP001549076"/>
    </source>
</evidence>
<dbReference type="InterPro" id="IPR058163">
    <property type="entry name" value="LysR-type_TF_proteobact-type"/>
</dbReference>
<dbReference type="SUPFAM" id="SSF53850">
    <property type="entry name" value="Periplasmic binding protein-like II"/>
    <property type="match status" value="1"/>
</dbReference>
<dbReference type="SUPFAM" id="SSF46785">
    <property type="entry name" value="Winged helix' DNA-binding domain"/>
    <property type="match status" value="1"/>
</dbReference>
<evidence type="ECO:0000256" key="3">
    <source>
        <dbReference type="ARBA" id="ARBA00023125"/>
    </source>
</evidence>
<dbReference type="PANTHER" id="PTHR30537">
    <property type="entry name" value="HTH-TYPE TRANSCRIPTIONAL REGULATOR"/>
    <property type="match status" value="1"/>
</dbReference>
<dbReference type="PROSITE" id="PS50931">
    <property type="entry name" value="HTH_LYSR"/>
    <property type="match status" value="1"/>
</dbReference>
<dbReference type="Gene3D" id="3.40.190.10">
    <property type="entry name" value="Periplasmic binding protein-like II"/>
    <property type="match status" value="2"/>
</dbReference>
<dbReference type="RefSeq" id="WP_354195267.1">
    <property type="nucleotide sequence ID" value="NZ_JBEPML010000008.1"/>
</dbReference>
<dbReference type="PRINTS" id="PR00039">
    <property type="entry name" value="HTHLYSR"/>
</dbReference>
<dbReference type="InterPro" id="IPR000847">
    <property type="entry name" value="LysR_HTH_N"/>
</dbReference>
<dbReference type="PANTHER" id="PTHR30537:SF74">
    <property type="entry name" value="HTH-TYPE TRANSCRIPTIONAL REGULATOR TRPI"/>
    <property type="match status" value="1"/>
</dbReference>
<keyword evidence="7" id="KW-1185">Reference proteome</keyword>
<proteinExistence type="inferred from homology"/>
<accession>A0ABV2N2G2</accession>
<dbReference type="Gene3D" id="1.10.10.10">
    <property type="entry name" value="Winged helix-like DNA-binding domain superfamily/Winged helix DNA-binding domain"/>
    <property type="match status" value="1"/>
</dbReference>
<keyword evidence="3" id="KW-0238">DNA-binding</keyword>
<sequence length="298" mass="33291">MRLPPLNALRAFETAARLGSFTLAGKELHVTHGAISQQIRILETSLGVMLFIRHGNRIELTMEGMAIYEIARRGLKSLEEIPQILRQGDMIKGEVILSAPPGFAGHWLTHQLAGFHKQYPDLRLRVIPSNDDREIQSRDVDICIRYGNGAWPGRTVELLSDIYLFPVCSPQLLETGKTLETPADLRQFPILCADDGYEWDSWLGSIGMTDDLSDQRHYLGNALNTTEACRYGFGVALCGSISSAHYLQQGQLVRPFRQSVRTSNSLFIITRDDIVHKAGAAATVGWFRNKFAQQVPVD</sequence>
<evidence type="ECO:0000256" key="2">
    <source>
        <dbReference type="ARBA" id="ARBA00023015"/>
    </source>
</evidence>
<name>A0ABV2N2G2_9HYPH</name>
<evidence type="ECO:0000313" key="6">
    <source>
        <dbReference type="EMBL" id="MET3792342.1"/>
    </source>
</evidence>
<dbReference type="InterPro" id="IPR005119">
    <property type="entry name" value="LysR_subst-bd"/>
</dbReference>
<evidence type="ECO:0000256" key="1">
    <source>
        <dbReference type="ARBA" id="ARBA00009437"/>
    </source>
</evidence>
<evidence type="ECO:0000256" key="4">
    <source>
        <dbReference type="ARBA" id="ARBA00023163"/>
    </source>
</evidence>
<protein>
    <submittedName>
        <fullName evidence="6">LysR family glycine cleavage system transcriptional activator</fullName>
    </submittedName>
</protein>